<comment type="similarity">
    <text evidence="1">Belongs to the short-chain dehydrogenases/reductases (SDR) family.</text>
</comment>
<evidence type="ECO:0000313" key="4">
    <source>
        <dbReference type="Proteomes" id="UP000598032"/>
    </source>
</evidence>
<evidence type="ECO:0000256" key="2">
    <source>
        <dbReference type="ARBA" id="ARBA00023002"/>
    </source>
</evidence>
<protein>
    <recommendedName>
        <fullName evidence="5">SDR family NAD(P)-dependent oxidoreductase</fullName>
    </recommendedName>
</protein>
<dbReference type="PANTHER" id="PTHR24320">
    <property type="entry name" value="RETINOL DEHYDROGENASE"/>
    <property type="match status" value="1"/>
</dbReference>
<keyword evidence="4" id="KW-1185">Reference proteome</keyword>
<organism evidence="3 4">
    <name type="scientific">Paraburkholderia metrosideri</name>
    <dbReference type="NCBI Taxonomy" id="580937"/>
    <lineage>
        <taxon>Bacteria</taxon>
        <taxon>Pseudomonadati</taxon>
        <taxon>Pseudomonadota</taxon>
        <taxon>Betaproteobacteria</taxon>
        <taxon>Burkholderiales</taxon>
        <taxon>Burkholderiaceae</taxon>
        <taxon>Paraburkholderia</taxon>
    </lineage>
</organism>
<dbReference type="Gene3D" id="3.40.50.720">
    <property type="entry name" value="NAD(P)-binding Rossmann-like Domain"/>
    <property type="match status" value="1"/>
</dbReference>
<dbReference type="RefSeq" id="WP_201641108.1">
    <property type="nucleotide sequence ID" value="NZ_CAJHCP010000002.1"/>
</dbReference>
<keyword evidence="2" id="KW-0560">Oxidoreductase</keyword>
<dbReference type="CDD" id="cd05327">
    <property type="entry name" value="retinol-DH_like_SDR_c_like"/>
    <property type="match status" value="1"/>
</dbReference>
<evidence type="ECO:0000313" key="3">
    <source>
        <dbReference type="EMBL" id="CAD6517343.1"/>
    </source>
</evidence>
<reference evidence="3 4" key="1">
    <citation type="submission" date="2020-10" db="EMBL/GenBank/DDBJ databases">
        <authorList>
            <person name="Peeters C."/>
        </authorList>
    </citation>
    <scope>NUCLEOTIDE SEQUENCE [LARGE SCALE GENOMIC DNA]</scope>
    <source>
        <strain evidence="3 4">LMG 28140</strain>
    </source>
</reference>
<dbReference type="InterPro" id="IPR036291">
    <property type="entry name" value="NAD(P)-bd_dom_sf"/>
</dbReference>
<dbReference type="EMBL" id="CAJHCP010000002">
    <property type="protein sequence ID" value="CAD6517343.1"/>
    <property type="molecule type" value="Genomic_DNA"/>
</dbReference>
<dbReference type="Proteomes" id="UP000598032">
    <property type="component" value="Unassembled WGS sequence"/>
</dbReference>
<dbReference type="Pfam" id="PF00106">
    <property type="entry name" value="adh_short"/>
    <property type="match status" value="1"/>
</dbReference>
<dbReference type="PRINTS" id="PR00081">
    <property type="entry name" value="GDHRDH"/>
</dbReference>
<comment type="caution">
    <text evidence="3">The sequence shown here is derived from an EMBL/GenBank/DDBJ whole genome shotgun (WGS) entry which is preliminary data.</text>
</comment>
<evidence type="ECO:0008006" key="5">
    <source>
        <dbReference type="Google" id="ProtNLM"/>
    </source>
</evidence>
<sequence>MSEQFGATSTTDDVLSNIRLHGKRILVTGVSAGLGVETARALASHGATVIGAARDLSKAERAISSAQKEATAGGGSIELIELDLASLASVRACTDRLVAEGKPLDVIIANAGVMATPQGTTTDGFETQFGVNHLGHFVLVNRLASLLSTGSRVVMLASSGHRFANVDLDDPGFERTPYEPFLAYGRAKTANILFAVEFDRRHRARGVRAAAVHPGGIHTELGRHMGEEQLTTLVDTINKQLASEGKEPFQFKTVPQGAATSVWTAVVASAETVGGRYCENCHVSEVVADDVVITPVSEGVRGYALDTATAEALWRKSEQMVAESFPPPVR</sequence>
<name>A0ABM8NCG9_9BURK</name>
<evidence type="ECO:0000256" key="1">
    <source>
        <dbReference type="ARBA" id="ARBA00006484"/>
    </source>
</evidence>
<gene>
    <name evidence="3" type="ORF">LMG28140_00924</name>
</gene>
<proteinExistence type="inferred from homology"/>
<dbReference type="PANTHER" id="PTHR24320:SF272">
    <property type="entry name" value="NAD(P)-BINDING ROSSMANN-FOLD SUPERFAMILY PROTEIN"/>
    <property type="match status" value="1"/>
</dbReference>
<dbReference type="InterPro" id="IPR002347">
    <property type="entry name" value="SDR_fam"/>
</dbReference>
<accession>A0ABM8NCG9</accession>
<dbReference type="SUPFAM" id="SSF51735">
    <property type="entry name" value="NAD(P)-binding Rossmann-fold domains"/>
    <property type="match status" value="1"/>
</dbReference>